<feature type="chain" id="PRO_5027722320" evidence="2">
    <location>
        <begin position="24"/>
        <end position="396"/>
    </location>
</feature>
<feature type="compositionally biased region" description="Polar residues" evidence="1">
    <location>
        <begin position="244"/>
        <end position="261"/>
    </location>
</feature>
<feature type="region of interest" description="Disordered" evidence="1">
    <location>
        <begin position="188"/>
        <end position="265"/>
    </location>
</feature>
<sequence>MVVQFCRVLMITALAVAPLSALAADNPATQAVQQEMTEQDEEPACTSPTAKTVGEAAQVQEIGSVCNIQTLTETQILTEVVTITQTVFLTEVVTIEQIVPVTQTVVVTEIVPVEQIVPVTQTVFVTEVVTIEQIVPVTQTVVVTEVVTIEQIVPVTQTVVVTEVIPVEQIVPVTQTVVVTEVVPMEQTLSAGENEGTTQTPATSADSTGQTPDSAGPQASGQLESSNLTAGAASGIHSPATDRPANSQSSVPSKPVTNWLQLSPPYSEPTPLPITGLAMYYAPQVMDRVELYRERVNQIEACEECIGRVALLRAGDLGRLVWIQVGDGIVEGPFQVLDVAARHHIPDLLRRNWVVDVDYETARRWGMRGPIEVTVFAEPPEKLALRMSEHAQQTTP</sequence>
<protein>
    <submittedName>
        <fullName evidence="3">Uncharacterized protein</fullName>
    </submittedName>
</protein>
<gene>
    <name evidence="3" type="ORF">ENQ20_14865</name>
</gene>
<reference evidence="3" key="1">
    <citation type="journal article" date="2020" name="mSystems">
        <title>Genome- and Community-Level Interaction Insights into Carbon Utilization and Element Cycling Functions of Hydrothermarchaeota in Hydrothermal Sediment.</title>
        <authorList>
            <person name="Zhou Z."/>
            <person name="Liu Y."/>
            <person name="Xu W."/>
            <person name="Pan J."/>
            <person name="Luo Z.H."/>
            <person name="Li M."/>
        </authorList>
    </citation>
    <scope>NUCLEOTIDE SEQUENCE [LARGE SCALE GENOMIC DNA]</scope>
    <source>
        <strain evidence="3">SpSt-289</strain>
    </source>
</reference>
<evidence type="ECO:0000313" key="3">
    <source>
        <dbReference type="EMBL" id="HDX32749.1"/>
    </source>
</evidence>
<comment type="caution">
    <text evidence="3">The sequence shown here is derived from an EMBL/GenBank/DDBJ whole genome shotgun (WGS) entry which is preliminary data.</text>
</comment>
<dbReference type="AlphaFoldDB" id="A0A7C1K0Z8"/>
<proteinExistence type="predicted"/>
<name>A0A7C1K0Z8_9CHLR</name>
<organism evidence="3">
    <name type="scientific">Caldilinea aerophila</name>
    <dbReference type="NCBI Taxonomy" id="133453"/>
    <lineage>
        <taxon>Bacteria</taxon>
        <taxon>Bacillati</taxon>
        <taxon>Chloroflexota</taxon>
        <taxon>Caldilineae</taxon>
        <taxon>Caldilineales</taxon>
        <taxon>Caldilineaceae</taxon>
        <taxon>Caldilinea</taxon>
    </lineage>
</organism>
<keyword evidence="2" id="KW-0732">Signal</keyword>
<feature type="signal peptide" evidence="2">
    <location>
        <begin position="1"/>
        <end position="23"/>
    </location>
</feature>
<dbReference type="EMBL" id="DSMG01000154">
    <property type="protein sequence ID" value="HDX32749.1"/>
    <property type="molecule type" value="Genomic_DNA"/>
</dbReference>
<feature type="compositionally biased region" description="Polar residues" evidence="1">
    <location>
        <begin position="188"/>
        <end position="229"/>
    </location>
</feature>
<accession>A0A7C1K0Z8</accession>
<evidence type="ECO:0000256" key="1">
    <source>
        <dbReference type="SAM" id="MobiDB-lite"/>
    </source>
</evidence>
<evidence type="ECO:0000256" key="2">
    <source>
        <dbReference type="SAM" id="SignalP"/>
    </source>
</evidence>